<dbReference type="Gene3D" id="2.40.160.120">
    <property type="match status" value="1"/>
</dbReference>
<dbReference type="EMBL" id="CAKAEH010000200">
    <property type="protein sequence ID" value="CAG9530219.1"/>
    <property type="molecule type" value="Genomic_DNA"/>
</dbReference>
<feature type="region of interest" description="Disordered" evidence="1">
    <location>
        <begin position="258"/>
        <end position="286"/>
    </location>
</feature>
<dbReference type="Pfam" id="PF01237">
    <property type="entry name" value="Oxysterol_BP"/>
    <property type="match status" value="1"/>
</dbReference>
<evidence type="ECO:0000313" key="3">
    <source>
        <dbReference type="Proteomes" id="UP000746747"/>
    </source>
</evidence>
<evidence type="ECO:0000256" key="1">
    <source>
        <dbReference type="SAM" id="MobiDB-lite"/>
    </source>
</evidence>
<organism evidence="2 3">
    <name type="scientific">Cercopithifilaria johnstoni</name>
    <dbReference type="NCBI Taxonomy" id="2874296"/>
    <lineage>
        <taxon>Eukaryota</taxon>
        <taxon>Metazoa</taxon>
        <taxon>Ecdysozoa</taxon>
        <taxon>Nematoda</taxon>
        <taxon>Chromadorea</taxon>
        <taxon>Rhabditida</taxon>
        <taxon>Spirurina</taxon>
        <taxon>Spiruromorpha</taxon>
        <taxon>Filarioidea</taxon>
        <taxon>Onchocercidae</taxon>
        <taxon>Cercopithifilaria</taxon>
    </lineage>
</organism>
<reference evidence="2" key="1">
    <citation type="submission" date="2021-09" db="EMBL/GenBank/DDBJ databases">
        <authorList>
            <consortium name="Pathogen Informatics"/>
        </authorList>
    </citation>
    <scope>NUCLEOTIDE SEQUENCE</scope>
</reference>
<proteinExistence type="predicted"/>
<accession>A0A8J2LUN3</accession>
<dbReference type="InterPro" id="IPR000648">
    <property type="entry name" value="Oxysterol-bd"/>
</dbReference>
<dbReference type="PANTHER" id="PTHR10972:SF203">
    <property type="entry name" value="OXYSTEROL-BINDING PROTEIN HOMOLOG 3"/>
    <property type="match status" value="1"/>
</dbReference>
<evidence type="ECO:0008006" key="4">
    <source>
        <dbReference type="Google" id="ProtNLM"/>
    </source>
</evidence>
<evidence type="ECO:0000313" key="2">
    <source>
        <dbReference type="EMBL" id="CAG9530219.1"/>
    </source>
</evidence>
<dbReference type="PANTHER" id="PTHR10972">
    <property type="entry name" value="OXYSTEROL-BINDING PROTEIN-RELATED"/>
    <property type="match status" value="1"/>
</dbReference>
<comment type="caution">
    <text evidence="2">The sequence shown here is derived from an EMBL/GenBank/DDBJ whole genome shotgun (WGS) entry which is preliminary data.</text>
</comment>
<dbReference type="Proteomes" id="UP000746747">
    <property type="component" value="Unassembled WGS sequence"/>
</dbReference>
<protein>
    <recommendedName>
        <fullName evidence="4">Oxysterol-binding protein</fullName>
    </recommendedName>
</protein>
<dbReference type="OrthoDB" id="1854502at2759"/>
<gene>
    <name evidence="2" type="ORF">CJOHNSTONI_LOCUS734</name>
</gene>
<dbReference type="GO" id="GO:0032934">
    <property type="term" value="F:sterol binding"/>
    <property type="evidence" value="ECO:0007669"/>
    <property type="project" value="TreeGrafter"/>
</dbReference>
<dbReference type="SUPFAM" id="SSF144000">
    <property type="entry name" value="Oxysterol-binding protein-like"/>
    <property type="match status" value="1"/>
</dbReference>
<sequence>MSAPLPPNYGSSKSARSVKKLSKISKKLAIKKERPVPMGDLPLDAPPVDCPPIYECLVTMKPLKKHRFSTTKRYFGRVNHGLMQLMPEKSAKANNEVIGSECTIDLTAAVISCDDSRRRLIFKFKKESRDIGPVNKNDYDTFKKMIQKHRNYRQSAYRNKKEVTNELMNVNLYRNNDSYTAVGRSKLRILSLNKRFVNPEQDSDVGKLRENLRGNTINELNEKVVKITNDIKAIAVEMKKIRKELKQLIRTVQSGKELIESKEDEEDSDSDDSDEKSDATIPNNNQTLFDAIQKQKGKICLPEEIVEKKEEKLERLLEGGELEKMQPQKRRDQLPKPSVMGEELGLRQLMAIVARRLPLPISFFEPLTTLQVLCEELRYSGQTLNRAIFADDPVDRIAYVTAFAISSYSGMVSRKQKPFNPLLGETFDFVSNDGWKYHAEQVSHHPSITAAHAEGLNWEWWQTLISTPKTTWSGVIEATPELPVRIRLGKEDYCWNRVKVIIENASSTAEYRKLKMDGTMNMRCSNGYTSTVIFRKDRQTEVYGSIMDNRGVLVVKLNGYYDRFLQKANQKDYLFEAIPLPKNANQYYGFSQFACGLNEFLNNEEKLSAPQTDSRFRPDLKALENADTSRAVEAKANLEKLQRVRNEATHKRMWFEQRQDLMTNTTLWVCNGRYWQAKEKKFKGYSDMLQLFW</sequence>
<dbReference type="GO" id="GO:0097038">
    <property type="term" value="C:perinuclear endoplasmic reticulum"/>
    <property type="evidence" value="ECO:0007669"/>
    <property type="project" value="TreeGrafter"/>
</dbReference>
<dbReference type="GO" id="GO:0005886">
    <property type="term" value="C:plasma membrane"/>
    <property type="evidence" value="ECO:0007669"/>
    <property type="project" value="TreeGrafter"/>
</dbReference>
<dbReference type="GO" id="GO:0005829">
    <property type="term" value="C:cytosol"/>
    <property type="evidence" value="ECO:0007669"/>
    <property type="project" value="TreeGrafter"/>
</dbReference>
<keyword evidence="3" id="KW-1185">Reference proteome</keyword>
<dbReference type="InterPro" id="IPR037239">
    <property type="entry name" value="OSBP_sf"/>
</dbReference>
<name>A0A8J2LUN3_9BILA</name>
<dbReference type="AlphaFoldDB" id="A0A8J2LUN3"/>
<feature type="compositionally biased region" description="Acidic residues" evidence="1">
    <location>
        <begin position="262"/>
        <end position="275"/>
    </location>
</feature>
<feature type="region of interest" description="Disordered" evidence="1">
    <location>
        <begin position="1"/>
        <end position="20"/>
    </location>
</feature>